<dbReference type="AlphaFoldDB" id="A0A087TYN2"/>
<gene>
    <name evidence="1" type="ORF">X975_07564</name>
</gene>
<feature type="non-terminal residue" evidence="1">
    <location>
        <position position="86"/>
    </location>
</feature>
<accession>A0A087TYN2</accession>
<evidence type="ECO:0000313" key="2">
    <source>
        <dbReference type="Proteomes" id="UP000054359"/>
    </source>
</evidence>
<keyword evidence="2" id="KW-1185">Reference proteome</keyword>
<proteinExistence type="predicted"/>
<name>A0A087TYN2_STEMI</name>
<dbReference type="Proteomes" id="UP000054359">
    <property type="component" value="Unassembled WGS sequence"/>
</dbReference>
<organism evidence="1 2">
    <name type="scientific">Stegodyphus mimosarum</name>
    <name type="common">African social velvet spider</name>
    <dbReference type="NCBI Taxonomy" id="407821"/>
    <lineage>
        <taxon>Eukaryota</taxon>
        <taxon>Metazoa</taxon>
        <taxon>Ecdysozoa</taxon>
        <taxon>Arthropoda</taxon>
        <taxon>Chelicerata</taxon>
        <taxon>Arachnida</taxon>
        <taxon>Araneae</taxon>
        <taxon>Araneomorphae</taxon>
        <taxon>Entelegynae</taxon>
        <taxon>Eresoidea</taxon>
        <taxon>Eresidae</taxon>
        <taxon>Stegodyphus</taxon>
    </lineage>
</organism>
<sequence length="86" mass="10188">MELKVLQVHLVLLEPWGLKDFLVSPDRKAFKELKEQKDQKDLKVMSDQEDQMDFQESLVYLGNQVPLESRDQKVIKETKDLEDLKE</sequence>
<reference evidence="1 2" key="1">
    <citation type="submission" date="2013-11" db="EMBL/GenBank/DDBJ databases">
        <title>Genome sequencing of Stegodyphus mimosarum.</title>
        <authorList>
            <person name="Bechsgaard J."/>
        </authorList>
    </citation>
    <scope>NUCLEOTIDE SEQUENCE [LARGE SCALE GENOMIC DNA]</scope>
</reference>
<evidence type="ECO:0000313" key="1">
    <source>
        <dbReference type="EMBL" id="KFM70221.1"/>
    </source>
</evidence>
<protein>
    <submittedName>
        <fullName evidence="1">Uncharacterized protein</fullName>
    </submittedName>
</protein>
<dbReference type="EMBL" id="KK117345">
    <property type="protein sequence ID" value="KFM70221.1"/>
    <property type="molecule type" value="Genomic_DNA"/>
</dbReference>